<dbReference type="EMBL" id="MDHN01000020">
    <property type="protein sequence ID" value="OFC71064.1"/>
    <property type="molecule type" value="Genomic_DNA"/>
</dbReference>
<dbReference type="STRING" id="1656094.BFC18_10135"/>
<organism evidence="3 4">
    <name type="scientific">Alteromonas confluentis</name>
    <dbReference type="NCBI Taxonomy" id="1656094"/>
    <lineage>
        <taxon>Bacteria</taxon>
        <taxon>Pseudomonadati</taxon>
        <taxon>Pseudomonadota</taxon>
        <taxon>Gammaproteobacteria</taxon>
        <taxon>Alteromonadales</taxon>
        <taxon>Alteromonadaceae</taxon>
        <taxon>Alteromonas/Salinimonas group</taxon>
        <taxon>Alteromonas</taxon>
    </lineage>
</organism>
<feature type="repeat" description="TPR" evidence="1">
    <location>
        <begin position="391"/>
        <end position="424"/>
    </location>
</feature>
<evidence type="ECO:0000256" key="2">
    <source>
        <dbReference type="SAM" id="Phobius"/>
    </source>
</evidence>
<evidence type="ECO:0000256" key="1">
    <source>
        <dbReference type="PROSITE-ProRule" id="PRU00339"/>
    </source>
</evidence>
<proteinExistence type="predicted"/>
<evidence type="ECO:0000313" key="4">
    <source>
        <dbReference type="Proteomes" id="UP000175691"/>
    </source>
</evidence>
<dbReference type="Proteomes" id="UP000175691">
    <property type="component" value="Unassembled WGS sequence"/>
</dbReference>
<sequence>MKAATTLSFRSLIHRALSPLRFAESYPALLLAGALMMLGMSGVWVNMPLSGSSRLTELTPATRDILLLSAGLMGLFLLATAMKRPLLRLVISLILFGFVFTLAQQVSFFDGAHLLQYITESTQFREMQHVLALHDVPNAGRSVETPLVFDTYAFSDRLAATTGILGWGPKLALLTAVLLTVYAWAKVYRWLHSVLIVAVFIAALVLLNGTGSVLLAYLKLNQGIRDLNDNKVESAIVQLAEITELDPVIAFSTGLPLLKSYVAYQVEGPESPLASAYVMSQRLAANDFNGVLALHDVLLRTKNQAVLRDNAMDRVEVAMTQTALNRMALLALWDNDWYRAEDYYQQGLQIGRNAASELALLYIYKETRQHEACNLLADNLIPAISNRSVEADIWTTKGDCLVASGRILEARDAYEHSIQLDSDKNYRAVKGLSGS</sequence>
<dbReference type="InterPro" id="IPR011990">
    <property type="entry name" value="TPR-like_helical_dom_sf"/>
</dbReference>
<dbReference type="PROSITE" id="PS50005">
    <property type="entry name" value="TPR"/>
    <property type="match status" value="1"/>
</dbReference>
<feature type="transmembrane region" description="Helical" evidence="2">
    <location>
        <begin position="25"/>
        <end position="45"/>
    </location>
</feature>
<reference evidence="3 4" key="1">
    <citation type="submission" date="2016-08" db="EMBL/GenBank/DDBJ databases">
        <authorList>
            <person name="Seilhamer J.J."/>
        </authorList>
    </citation>
    <scope>NUCLEOTIDE SEQUENCE [LARGE SCALE GENOMIC DNA]</scope>
    <source>
        <strain evidence="3 4">KCTC 42603</strain>
    </source>
</reference>
<dbReference type="AlphaFoldDB" id="A0A1E7ZC88"/>
<keyword evidence="2" id="KW-1133">Transmembrane helix</keyword>
<feature type="transmembrane region" description="Helical" evidence="2">
    <location>
        <begin position="65"/>
        <end position="82"/>
    </location>
</feature>
<feature type="transmembrane region" description="Helical" evidence="2">
    <location>
        <begin position="164"/>
        <end position="185"/>
    </location>
</feature>
<dbReference type="RefSeq" id="WP_070125202.1">
    <property type="nucleotide sequence ID" value="NZ_MDHN01000020.1"/>
</dbReference>
<dbReference type="Gene3D" id="1.25.40.10">
    <property type="entry name" value="Tetratricopeptide repeat domain"/>
    <property type="match status" value="1"/>
</dbReference>
<feature type="transmembrane region" description="Helical" evidence="2">
    <location>
        <begin position="89"/>
        <end position="109"/>
    </location>
</feature>
<comment type="caution">
    <text evidence="3">The sequence shown here is derived from an EMBL/GenBank/DDBJ whole genome shotgun (WGS) entry which is preliminary data.</text>
</comment>
<keyword evidence="4" id="KW-1185">Reference proteome</keyword>
<evidence type="ECO:0008006" key="5">
    <source>
        <dbReference type="Google" id="ProtNLM"/>
    </source>
</evidence>
<feature type="transmembrane region" description="Helical" evidence="2">
    <location>
        <begin position="194"/>
        <end position="218"/>
    </location>
</feature>
<protein>
    <recommendedName>
        <fullName evidence="5">Tetratricopeptide repeat protein</fullName>
    </recommendedName>
</protein>
<evidence type="ECO:0000313" key="3">
    <source>
        <dbReference type="EMBL" id="OFC71064.1"/>
    </source>
</evidence>
<dbReference type="InterPro" id="IPR019734">
    <property type="entry name" value="TPR_rpt"/>
</dbReference>
<keyword evidence="1" id="KW-0802">TPR repeat</keyword>
<keyword evidence="2" id="KW-0472">Membrane</keyword>
<name>A0A1E7ZC88_9ALTE</name>
<keyword evidence="2" id="KW-0812">Transmembrane</keyword>
<accession>A0A1E7ZC88</accession>
<dbReference type="SMART" id="SM00028">
    <property type="entry name" value="TPR"/>
    <property type="match status" value="2"/>
</dbReference>
<dbReference type="OrthoDB" id="6383999at2"/>
<gene>
    <name evidence="3" type="ORF">BFC18_10135</name>
</gene>
<dbReference type="SUPFAM" id="SSF48452">
    <property type="entry name" value="TPR-like"/>
    <property type="match status" value="1"/>
</dbReference>